<evidence type="ECO:0000313" key="2">
    <source>
        <dbReference type="Proteomes" id="UP000224182"/>
    </source>
</evidence>
<proteinExistence type="predicted"/>
<gene>
    <name evidence="1" type="ORF">CBG54_06315</name>
</gene>
<dbReference type="EMBL" id="NIRN01000001">
    <property type="protein sequence ID" value="PHI06677.1"/>
    <property type="molecule type" value="Genomic_DNA"/>
</dbReference>
<comment type="caution">
    <text evidence="1">The sequence shown here is derived from an EMBL/GenBank/DDBJ whole genome shotgun (WGS) entry which is preliminary data.</text>
</comment>
<name>A0A2C6BQ12_FUSNP</name>
<dbReference type="AlphaFoldDB" id="A0A2C6BQ12"/>
<organism evidence="1 2">
    <name type="scientific">Fusobacterium nucleatum subsp. polymorphum</name>
    <name type="common">Fusobacterium polymorphum</name>
    <dbReference type="NCBI Taxonomy" id="76857"/>
    <lineage>
        <taxon>Bacteria</taxon>
        <taxon>Fusobacteriati</taxon>
        <taxon>Fusobacteriota</taxon>
        <taxon>Fusobacteriia</taxon>
        <taxon>Fusobacteriales</taxon>
        <taxon>Fusobacteriaceae</taxon>
        <taxon>Fusobacterium</taxon>
    </lineage>
</organism>
<sequence length="223" mass="26056">MSIENLIEKFDGLATVTVGVLVTKMLIEYFKKKLNHEADKEDNINAILTKQLETLVENSVNYKNDINDLKRLILNKSNMSIPDFSIYLKNLNEYIFYKLTFEFYDIIEKNNIVENNLEVTIQKVNNIIEKVFSSASYEMYSLSFDRTAIEDLIKILRSEQRALKEKLEIIITNYVQNKNSNLTHEEISNDTKKNIKELLTFTSIDLSTNIYNVLNGLNIYETR</sequence>
<dbReference type="RefSeq" id="WP_098974478.1">
    <property type="nucleotide sequence ID" value="NZ_CP077115.1"/>
</dbReference>
<protein>
    <submittedName>
        <fullName evidence="1">Uncharacterized protein</fullName>
    </submittedName>
</protein>
<evidence type="ECO:0000313" key="1">
    <source>
        <dbReference type="EMBL" id="PHI06677.1"/>
    </source>
</evidence>
<dbReference type="Proteomes" id="UP000224182">
    <property type="component" value="Unassembled WGS sequence"/>
</dbReference>
<reference evidence="1 2" key="1">
    <citation type="submission" date="2017-06" db="EMBL/GenBank/DDBJ databases">
        <title>Draft genome sequence of Fusobacterium nucleatum subsp. polymorphum KCOM 1271 (=ChDC F305).</title>
        <authorList>
            <person name="Kook J.-K."/>
            <person name="Park S.-N."/>
            <person name="Lim Y.K."/>
            <person name="Roh H."/>
        </authorList>
    </citation>
    <scope>NUCLEOTIDE SEQUENCE [LARGE SCALE GENOMIC DNA]</scope>
    <source>
        <strain evidence="2">KCOM 1271 (ChDC F305)</strain>
    </source>
</reference>
<accession>A0A2C6BQ12</accession>